<protein>
    <submittedName>
        <fullName evidence="1">Uncharacterized protein</fullName>
    </submittedName>
</protein>
<proteinExistence type="predicted"/>
<sequence length="26" mass="2846">MVSEFLNGLSCASYGFSQNCVVYITI</sequence>
<accession>A0A0K2THT0</accession>
<dbReference type="AlphaFoldDB" id="A0A0K2THT0"/>
<organism evidence="1">
    <name type="scientific">Lepeophtheirus salmonis</name>
    <name type="common">Salmon louse</name>
    <name type="synonym">Caligus salmonis</name>
    <dbReference type="NCBI Taxonomy" id="72036"/>
    <lineage>
        <taxon>Eukaryota</taxon>
        <taxon>Metazoa</taxon>
        <taxon>Ecdysozoa</taxon>
        <taxon>Arthropoda</taxon>
        <taxon>Crustacea</taxon>
        <taxon>Multicrustacea</taxon>
        <taxon>Hexanauplia</taxon>
        <taxon>Copepoda</taxon>
        <taxon>Siphonostomatoida</taxon>
        <taxon>Caligidae</taxon>
        <taxon>Lepeophtheirus</taxon>
    </lineage>
</organism>
<evidence type="ECO:0000313" key="1">
    <source>
        <dbReference type="EMBL" id="CDW25350.1"/>
    </source>
</evidence>
<dbReference type="EMBL" id="HACA01007989">
    <property type="protein sequence ID" value="CDW25350.1"/>
    <property type="molecule type" value="Transcribed_RNA"/>
</dbReference>
<reference evidence="1" key="1">
    <citation type="submission" date="2014-05" db="EMBL/GenBank/DDBJ databases">
        <authorList>
            <person name="Chronopoulou M."/>
        </authorList>
    </citation>
    <scope>NUCLEOTIDE SEQUENCE</scope>
    <source>
        <tissue evidence="1">Whole organism</tissue>
    </source>
</reference>
<name>A0A0K2THT0_LEPSM</name>